<organism evidence="2 3">
    <name type="scientific">Hirundo rustica rustica</name>
    <dbReference type="NCBI Taxonomy" id="333673"/>
    <lineage>
        <taxon>Eukaryota</taxon>
        <taxon>Metazoa</taxon>
        <taxon>Chordata</taxon>
        <taxon>Craniata</taxon>
        <taxon>Vertebrata</taxon>
        <taxon>Euteleostomi</taxon>
        <taxon>Archelosauria</taxon>
        <taxon>Archosauria</taxon>
        <taxon>Dinosauria</taxon>
        <taxon>Saurischia</taxon>
        <taxon>Theropoda</taxon>
        <taxon>Coelurosauria</taxon>
        <taxon>Aves</taxon>
        <taxon>Neognathae</taxon>
        <taxon>Neoaves</taxon>
        <taxon>Telluraves</taxon>
        <taxon>Australaves</taxon>
        <taxon>Passeriformes</taxon>
        <taxon>Sylvioidea</taxon>
        <taxon>Hirundinidae</taxon>
        <taxon>Hirundo</taxon>
    </lineage>
</organism>
<comment type="caution">
    <text evidence="2">The sequence shown here is derived from an EMBL/GenBank/DDBJ whole genome shotgun (WGS) entry which is preliminary data.</text>
</comment>
<keyword evidence="3" id="KW-1185">Reference proteome</keyword>
<evidence type="ECO:0000313" key="3">
    <source>
        <dbReference type="Proteomes" id="UP000269221"/>
    </source>
</evidence>
<accession>A0A3M0KU65</accession>
<gene>
    <name evidence="2" type="ORF">DUI87_09403</name>
</gene>
<feature type="compositionally biased region" description="Polar residues" evidence="1">
    <location>
        <begin position="1"/>
        <end position="10"/>
    </location>
</feature>
<sequence length="136" mass="15120">MGQTPFTDSESMPEAAEQELDFVDAKKPDDFLKSGSGEGGADLLSLVSSDKTHGNGSKLNQDIQRIMGVYSKVSCVLLTYLFSRIPLSHGRILEDLQMSQKNQVVRYWHRLSREAVDAPFLEAFEDRLNGALNTLV</sequence>
<feature type="region of interest" description="Disordered" evidence="1">
    <location>
        <begin position="1"/>
        <end position="20"/>
    </location>
</feature>
<evidence type="ECO:0000313" key="2">
    <source>
        <dbReference type="EMBL" id="RMC14310.1"/>
    </source>
</evidence>
<reference evidence="2 3" key="1">
    <citation type="submission" date="2018-07" db="EMBL/GenBank/DDBJ databases">
        <title>A high quality draft genome assembly of the barn swallow (H. rustica rustica).</title>
        <authorList>
            <person name="Formenti G."/>
            <person name="Chiara M."/>
            <person name="Poveda L."/>
            <person name="Francoijs K.-J."/>
            <person name="Bonisoli-Alquati A."/>
            <person name="Canova L."/>
            <person name="Gianfranceschi L."/>
            <person name="Horner D.S."/>
            <person name="Saino N."/>
        </authorList>
    </citation>
    <scope>NUCLEOTIDE SEQUENCE [LARGE SCALE GENOMIC DNA]</scope>
    <source>
        <strain evidence="2">Chelidonia</strain>
        <tissue evidence="2">Blood</tissue>
    </source>
</reference>
<dbReference type="Proteomes" id="UP000269221">
    <property type="component" value="Unassembled WGS sequence"/>
</dbReference>
<name>A0A3M0KU65_HIRRU</name>
<dbReference type="AlphaFoldDB" id="A0A3M0KU65"/>
<proteinExistence type="predicted"/>
<evidence type="ECO:0000256" key="1">
    <source>
        <dbReference type="SAM" id="MobiDB-lite"/>
    </source>
</evidence>
<dbReference type="EMBL" id="QRBI01000105">
    <property type="protein sequence ID" value="RMC14310.1"/>
    <property type="molecule type" value="Genomic_DNA"/>
</dbReference>
<protein>
    <submittedName>
        <fullName evidence="2">Uncharacterized protein</fullName>
    </submittedName>
</protein>